<reference evidence="1 2" key="1">
    <citation type="submission" date="2018-02" db="EMBL/GenBank/DDBJ databases">
        <title>Solimicrobium silvestre gen. nov., sp. nov., isolated from alpine forest soil.</title>
        <authorList>
            <person name="Margesin R."/>
            <person name="Albuquerque L."/>
            <person name="Zhang D.-C."/>
            <person name="Froufe H.J.C."/>
            <person name="Severino R."/>
            <person name="Roxo I."/>
            <person name="Egas C."/>
            <person name="Da Costa M.S."/>
        </authorList>
    </citation>
    <scope>NUCLEOTIDE SEQUENCE [LARGE SCALE GENOMIC DNA]</scope>
    <source>
        <strain evidence="1 2">S20-91</strain>
    </source>
</reference>
<evidence type="ECO:0008006" key="3">
    <source>
        <dbReference type="Google" id="ProtNLM"/>
    </source>
</evidence>
<name>A0A2S9H304_9BURK</name>
<dbReference type="AlphaFoldDB" id="A0A2S9H304"/>
<sequence>MLTILAVPSFTRISKKLHKTEKLDLEVAMKAVAADPTVGEEKKGDLSGMFVYKYYSNKQQVLLSYHLQPSKFNPESVTFLSIGSHENFYVNLKLIK</sequence>
<evidence type="ECO:0000313" key="2">
    <source>
        <dbReference type="Proteomes" id="UP000237839"/>
    </source>
</evidence>
<accession>A0A2S9H304</accession>
<comment type="caution">
    <text evidence="1">The sequence shown here is derived from an EMBL/GenBank/DDBJ whole genome shotgun (WGS) entry which is preliminary data.</text>
</comment>
<dbReference type="EMBL" id="PUGF01000003">
    <property type="protein sequence ID" value="PRC94365.1"/>
    <property type="molecule type" value="Genomic_DNA"/>
</dbReference>
<keyword evidence="2" id="KW-1185">Reference proteome</keyword>
<protein>
    <recommendedName>
        <fullName evidence="3">Addiction module toxin RelE</fullName>
    </recommendedName>
</protein>
<organism evidence="1 2">
    <name type="scientific">Solimicrobium silvestre</name>
    <dbReference type="NCBI Taxonomy" id="2099400"/>
    <lineage>
        <taxon>Bacteria</taxon>
        <taxon>Pseudomonadati</taxon>
        <taxon>Pseudomonadota</taxon>
        <taxon>Betaproteobacteria</taxon>
        <taxon>Burkholderiales</taxon>
        <taxon>Oxalobacteraceae</taxon>
        <taxon>Solimicrobium</taxon>
    </lineage>
</organism>
<proteinExistence type="predicted"/>
<dbReference type="Pfam" id="PF15781">
    <property type="entry name" value="ParE-like_toxin"/>
    <property type="match status" value="1"/>
</dbReference>
<dbReference type="Proteomes" id="UP000237839">
    <property type="component" value="Unassembled WGS sequence"/>
</dbReference>
<gene>
    <name evidence="1" type="ORF">S2091_0986</name>
</gene>
<dbReference type="InterPro" id="IPR031552">
    <property type="entry name" value="ParE-like_toxin"/>
</dbReference>
<evidence type="ECO:0000313" key="1">
    <source>
        <dbReference type="EMBL" id="PRC94365.1"/>
    </source>
</evidence>
<dbReference type="RefSeq" id="WP_207769629.1">
    <property type="nucleotide sequence ID" value="NZ_PUGF01000003.1"/>
</dbReference>